<dbReference type="EMBL" id="JAOPGA020001053">
    <property type="protein sequence ID" value="KAL0484530.1"/>
    <property type="molecule type" value="Genomic_DNA"/>
</dbReference>
<comment type="caution">
    <text evidence="1">The sequence shown here is derived from an EMBL/GenBank/DDBJ whole genome shotgun (WGS) entry which is preliminary data.</text>
</comment>
<sequence>MDEMVWDEGELLELDEIVEIILSYCDTYMLFSTAVFVCKKWAQLISKIDWMFLCRRDFLFIEEIKLKMTGGYTSKYNRKKMSKLKNMDWEHIYKKYYSERIQKRINDQYISNKEINWARHELLSKIARQSNISERVRLCFHKNMELYKSQQTRYVCTNCGASIDFYAQISCINKM</sequence>
<proteinExistence type="predicted"/>
<evidence type="ECO:0000313" key="1">
    <source>
        <dbReference type="EMBL" id="KAL0484530.1"/>
    </source>
</evidence>
<dbReference type="InterPro" id="IPR036047">
    <property type="entry name" value="F-box-like_dom_sf"/>
</dbReference>
<dbReference type="SUPFAM" id="SSF81383">
    <property type="entry name" value="F-box domain"/>
    <property type="match status" value="1"/>
</dbReference>
<dbReference type="Proteomes" id="UP001431209">
    <property type="component" value="Unassembled WGS sequence"/>
</dbReference>
<evidence type="ECO:0000313" key="2">
    <source>
        <dbReference type="Proteomes" id="UP001431209"/>
    </source>
</evidence>
<protein>
    <recommendedName>
        <fullName evidence="3">F-box domain-containing protein</fullName>
    </recommendedName>
</protein>
<gene>
    <name evidence="1" type="ORF">AKO1_002711</name>
</gene>
<organism evidence="1 2">
    <name type="scientific">Acrasis kona</name>
    <dbReference type="NCBI Taxonomy" id="1008807"/>
    <lineage>
        <taxon>Eukaryota</taxon>
        <taxon>Discoba</taxon>
        <taxon>Heterolobosea</taxon>
        <taxon>Tetramitia</taxon>
        <taxon>Eutetramitia</taxon>
        <taxon>Acrasidae</taxon>
        <taxon>Acrasis</taxon>
    </lineage>
</organism>
<keyword evidence="2" id="KW-1185">Reference proteome</keyword>
<dbReference type="Gene3D" id="1.20.1280.50">
    <property type="match status" value="1"/>
</dbReference>
<name>A0AAW2Z6I0_9EUKA</name>
<accession>A0AAW2Z6I0</accession>
<dbReference type="AlphaFoldDB" id="A0AAW2Z6I0"/>
<reference evidence="1 2" key="1">
    <citation type="submission" date="2024-03" db="EMBL/GenBank/DDBJ databases">
        <title>The Acrasis kona genome and developmental transcriptomes reveal deep origins of eukaryotic multicellular pathways.</title>
        <authorList>
            <person name="Sheikh S."/>
            <person name="Fu C.-J."/>
            <person name="Brown M.W."/>
            <person name="Baldauf S.L."/>
        </authorList>
    </citation>
    <scope>NUCLEOTIDE SEQUENCE [LARGE SCALE GENOMIC DNA]</scope>
    <source>
        <strain evidence="1 2">ATCC MYA-3509</strain>
    </source>
</reference>
<evidence type="ECO:0008006" key="3">
    <source>
        <dbReference type="Google" id="ProtNLM"/>
    </source>
</evidence>